<keyword evidence="1" id="KW-0472">Membrane</keyword>
<dbReference type="NCBIfam" id="TIGR03931">
    <property type="entry name" value="T7SS_Rv3446c"/>
    <property type="match status" value="1"/>
</dbReference>
<keyword evidence="1" id="KW-1133">Transmembrane helix</keyword>
<dbReference type="AlphaFoldDB" id="A0A7I9YJ23"/>
<protein>
    <submittedName>
        <fullName evidence="2">Type VII secretion-associated protein</fullName>
    </submittedName>
</protein>
<evidence type="ECO:0000313" key="2">
    <source>
        <dbReference type="EMBL" id="GFG88678.1"/>
    </source>
</evidence>
<reference evidence="2 3" key="1">
    <citation type="journal article" date="2019" name="Emerg. Microbes Infect.">
        <title>Comprehensive subspecies identification of 175 nontuberculous mycobacteria species based on 7547 genomic profiles.</title>
        <authorList>
            <person name="Matsumoto Y."/>
            <person name="Kinjo T."/>
            <person name="Motooka D."/>
            <person name="Nabeya D."/>
            <person name="Jung N."/>
            <person name="Uechi K."/>
            <person name="Horii T."/>
            <person name="Iida T."/>
            <person name="Fujita J."/>
            <person name="Nakamura S."/>
        </authorList>
    </citation>
    <scope>NUCLEOTIDE SEQUENCE [LARGE SCALE GENOMIC DNA]</scope>
    <source>
        <strain evidence="2 3">JCM 30725</strain>
    </source>
</reference>
<comment type="caution">
    <text evidence="2">The sequence shown here is derived from an EMBL/GenBank/DDBJ whole genome shotgun (WGS) entry which is preliminary data.</text>
</comment>
<dbReference type="EMBL" id="BLKZ01000001">
    <property type="protein sequence ID" value="GFG88678.1"/>
    <property type="molecule type" value="Genomic_DNA"/>
</dbReference>
<name>A0A7I9YJ23_MYCBU</name>
<feature type="transmembrane region" description="Helical" evidence="1">
    <location>
        <begin position="240"/>
        <end position="261"/>
    </location>
</feature>
<organism evidence="2 3">
    <name type="scientific">Mycobacterium bourgelatii</name>
    <dbReference type="NCBI Taxonomy" id="1273442"/>
    <lineage>
        <taxon>Bacteria</taxon>
        <taxon>Bacillati</taxon>
        <taxon>Actinomycetota</taxon>
        <taxon>Actinomycetes</taxon>
        <taxon>Mycobacteriales</taxon>
        <taxon>Mycobacteriaceae</taxon>
        <taxon>Mycobacterium</taxon>
    </lineage>
</organism>
<evidence type="ECO:0000313" key="3">
    <source>
        <dbReference type="Proteomes" id="UP000465360"/>
    </source>
</evidence>
<sequence>MPAVSVHRAVIEAGPGTLRQLCCNTGVVVDTEVVEAALGAIDDPVALVAEQPIAVASLWSDALSSLCRDHDEGAIIVHPSWWSPTRVATVTRAARTLTGEVSVRPRSWLLARAQPGVGSEASAMVELTDGFAFVSGRVSGRSKTAAVRRRGNARVVAVEVARVVAEMTGVTAVVIDAAHGVADVREFATHIAAAVREAASGAVMEVGDARLRRLAREIQPTPRAPLVEPSRPRTRVMARLAGTGVALVVAALAVLATLAPVQSSGVRQTVPSALELPTTYLVEGRLALTVPANWPTQRVAGGPGSARIQVTSPSDPETALHITQSPVPGETLADAADRLRRAIEMEPDGVFVDFNPSGASAGRPAVTYREVRPGHDVWWTVLLDGELRIGVGCQSRRGGQDAVRDACEQAVRSAHAVE</sequence>
<keyword evidence="1" id="KW-0812">Transmembrane</keyword>
<dbReference type="InterPro" id="IPR023840">
    <property type="entry name" value="T7SS_Rv3446c"/>
</dbReference>
<dbReference type="Proteomes" id="UP000465360">
    <property type="component" value="Unassembled WGS sequence"/>
</dbReference>
<gene>
    <name evidence="2" type="ORF">MBOU_07200</name>
</gene>
<proteinExistence type="predicted"/>
<accession>A0A7I9YJ23</accession>
<evidence type="ECO:0000256" key="1">
    <source>
        <dbReference type="SAM" id="Phobius"/>
    </source>
</evidence>
<keyword evidence="3" id="KW-1185">Reference proteome</keyword>